<reference evidence="2" key="1">
    <citation type="submission" date="2019-10" db="EMBL/GenBank/DDBJ databases">
        <authorList>
            <consortium name="DOE Joint Genome Institute"/>
            <person name="Kuo A."/>
            <person name="Miyauchi S."/>
            <person name="Kiss E."/>
            <person name="Drula E."/>
            <person name="Kohler A."/>
            <person name="Sanchez-Garcia M."/>
            <person name="Andreopoulos B."/>
            <person name="Barry K.W."/>
            <person name="Bonito G."/>
            <person name="Buee M."/>
            <person name="Carver A."/>
            <person name="Chen C."/>
            <person name="Cichocki N."/>
            <person name="Clum A."/>
            <person name="Culley D."/>
            <person name="Crous P.W."/>
            <person name="Fauchery L."/>
            <person name="Girlanda M."/>
            <person name="Hayes R."/>
            <person name="Keri Z."/>
            <person name="LaButti K."/>
            <person name="Lipzen A."/>
            <person name="Lombard V."/>
            <person name="Magnuson J."/>
            <person name="Maillard F."/>
            <person name="Morin E."/>
            <person name="Murat C."/>
            <person name="Nolan M."/>
            <person name="Ohm R."/>
            <person name="Pangilinan J."/>
            <person name="Pereira M."/>
            <person name="Perotto S."/>
            <person name="Peter M."/>
            <person name="Riley R."/>
            <person name="Sitrit Y."/>
            <person name="Stielow B."/>
            <person name="Szollosi G."/>
            <person name="Zifcakova L."/>
            <person name="Stursova M."/>
            <person name="Spatafora J.W."/>
            <person name="Tedersoo L."/>
            <person name="Vaario L.-M."/>
            <person name="Yamada A."/>
            <person name="Yan M."/>
            <person name="Wang P."/>
            <person name="Xu J."/>
            <person name="Bruns T."/>
            <person name="Baldrian P."/>
            <person name="Vilgalys R."/>
            <person name="Henrissat B."/>
            <person name="Grigoriev I.V."/>
            <person name="Hibbett D."/>
            <person name="Nagy L.G."/>
            <person name="Martin F.M."/>
        </authorList>
    </citation>
    <scope>NUCLEOTIDE SEQUENCE</scope>
    <source>
        <strain evidence="2">Prilba</strain>
    </source>
</reference>
<evidence type="ECO:0000313" key="3">
    <source>
        <dbReference type="Proteomes" id="UP000759537"/>
    </source>
</evidence>
<dbReference type="AlphaFoldDB" id="A0A9P5N5H4"/>
<dbReference type="GO" id="GO:0016787">
    <property type="term" value="F:hydrolase activity"/>
    <property type="evidence" value="ECO:0007669"/>
    <property type="project" value="InterPro"/>
</dbReference>
<dbReference type="Proteomes" id="UP000759537">
    <property type="component" value="Unassembled WGS sequence"/>
</dbReference>
<sequence>MALQDAVYTLAHTAARGNLIQLYDLPRNASWEDIKKHRAARTYDDLCRLCFRKAKIQCILIDDGLGGVKEMAEGYQWHDRYMHSPTRRIVRVEVVAQDTIMEILGTGGVWRPVPLLTSFSGTLRERLVESAKDPNVAGFKSVVCYRTGLDVSAVADPAAEAAALFSIYHQHPQSGIPPLRLADKPLNDLIVRTTLEVAAEHNKPVQFHTGLGDADITLTRASPAHLQPLIAANPRTTFVLLHASYPYMREGGYLTAMYENVYFDIGEVFPAVSRGGQEALIRQVLELAPTNKIMWSSDGHWWPETYYLGSLQARRALSSVLQVAVKANELREEEAARVAKDILFHTANRVYHLELEPHFPH</sequence>
<dbReference type="EMBL" id="WHVB01000001">
    <property type="protein sequence ID" value="KAF8486917.1"/>
    <property type="molecule type" value="Genomic_DNA"/>
</dbReference>
<dbReference type="SUPFAM" id="SSF51556">
    <property type="entry name" value="Metallo-dependent hydrolases"/>
    <property type="match status" value="1"/>
</dbReference>
<evidence type="ECO:0000313" key="2">
    <source>
        <dbReference type="EMBL" id="KAF8486917.1"/>
    </source>
</evidence>
<name>A0A9P5N5H4_9AGAM</name>
<gene>
    <name evidence="2" type="ORF">DFH94DRAFT_701783</name>
</gene>
<dbReference type="InterPro" id="IPR032466">
    <property type="entry name" value="Metal_Hydrolase"/>
</dbReference>
<feature type="domain" description="Amidohydrolase-related" evidence="1">
    <location>
        <begin position="178"/>
        <end position="351"/>
    </location>
</feature>
<protein>
    <submittedName>
        <fullName evidence="2">Amidohydrolase 2</fullName>
    </submittedName>
</protein>
<accession>A0A9P5N5H4</accession>
<organism evidence="2 3">
    <name type="scientific">Russula ochroleuca</name>
    <dbReference type="NCBI Taxonomy" id="152965"/>
    <lineage>
        <taxon>Eukaryota</taxon>
        <taxon>Fungi</taxon>
        <taxon>Dikarya</taxon>
        <taxon>Basidiomycota</taxon>
        <taxon>Agaricomycotina</taxon>
        <taxon>Agaricomycetes</taxon>
        <taxon>Russulales</taxon>
        <taxon>Russulaceae</taxon>
        <taxon>Russula</taxon>
    </lineage>
</organism>
<comment type="caution">
    <text evidence="2">The sequence shown here is derived from an EMBL/GenBank/DDBJ whole genome shotgun (WGS) entry which is preliminary data.</text>
</comment>
<dbReference type="InterPro" id="IPR006680">
    <property type="entry name" value="Amidohydro-rel"/>
</dbReference>
<dbReference type="PANTHER" id="PTHR43383:SF2">
    <property type="entry name" value="AMIDOHYDROLASE 2 FAMILY PROTEIN"/>
    <property type="match status" value="1"/>
</dbReference>
<dbReference type="PANTHER" id="PTHR43383">
    <property type="entry name" value="NODULIN 6"/>
    <property type="match status" value="1"/>
</dbReference>
<evidence type="ECO:0000259" key="1">
    <source>
        <dbReference type="Pfam" id="PF04909"/>
    </source>
</evidence>
<dbReference type="Pfam" id="PF04909">
    <property type="entry name" value="Amidohydro_2"/>
    <property type="match status" value="1"/>
</dbReference>
<dbReference type="OrthoDB" id="3364440at2759"/>
<reference evidence="2" key="2">
    <citation type="journal article" date="2020" name="Nat. Commun.">
        <title>Large-scale genome sequencing of mycorrhizal fungi provides insights into the early evolution of symbiotic traits.</title>
        <authorList>
            <person name="Miyauchi S."/>
            <person name="Kiss E."/>
            <person name="Kuo A."/>
            <person name="Drula E."/>
            <person name="Kohler A."/>
            <person name="Sanchez-Garcia M."/>
            <person name="Morin E."/>
            <person name="Andreopoulos B."/>
            <person name="Barry K.W."/>
            <person name="Bonito G."/>
            <person name="Buee M."/>
            <person name="Carver A."/>
            <person name="Chen C."/>
            <person name="Cichocki N."/>
            <person name="Clum A."/>
            <person name="Culley D."/>
            <person name="Crous P.W."/>
            <person name="Fauchery L."/>
            <person name="Girlanda M."/>
            <person name="Hayes R.D."/>
            <person name="Keri Z."/>
            <person name="LaButti K."/>
            <person name="Lipzen A."/>
            <person name="Lombard V."/>
            <person name="Magnuson J."/>
            <person name="Maillard F."/>
            <person name="Murat C."/>
            <person name="Nolan M."/>
            <person name="Ohm R.A."/>
            <person name="Pangilinan J."/>
            <person name="Pereira M.F."/>
            <person name="Perotto S."/>
            <person name="Peter M."/>
            <person name="Pfister S."/>
            <person name="Riley R."/>
            <person name="Sitrit Y."/>
            <person name="Stielow J.B."/>
            <person name="Szollosi G."/>
            <person name="Zifcakova L."/>
            <person name="Stursova M."/>
            <person name="Spatafora J.W."/>
            <person name="Tedersoo L."/>
            <person name="Vaario L.M."/>
            <person name="Yamada A."/>
            <person name="Yan M."/>
            <person name="Wang P."/>
            <person name="Xu J."/>
            <person name="Bruns T."/>
            <person name="Baldrian P."/>
            <person name="Vilgalys R."/>
            <person name="Dunand C."/>
            <person name="Henrissat B."/>
            <person name="Grigoriev I.V."/>
            <person name="Hibbett D."/>
            <person name="Nagy L.G."/>
            <person name="Martin F.M."/>
        </authorList>
    </citation>
    <scope>NUCLEOTIDE SEQUENCE</scope>
    <source>
        <strain evidence="2">Prilba</strain>
    </source>
</reference>
<keyword evidence="3" id="KW-1185">Reference proteome</keyword>
<proteinExistence type="predicted"/>
<dbReference type="Gene3D" id="3.20.20.140">
    <property type="entry name" value="Metal-dependent hydrolases"/>
    <property type="match status" value="1"/>
</dbReference>